<protein>
    <submittedName>
        <fullName evidence="1">Uncharacterized protein</fullName>
    </submittedName>
</protein>
<organism evidence="1">
    <name type="scientific">Podoviridae sp. ctrTt13</name>
    <dbReference type="NCBI Taxonomy" id="2825279"/>
    <lineage>
        <taxon>Viruses</taxon>
        <taxon>Duplodnaviria</taxon>
        <taxon>Heunggongvirae</taxon>
        <taxon>Uroviricota</taxon>
        <taxon>Caudoviricetes</taxon>
    </lineage>
</organism>
<dbReference type="EMBL" id="BK015247">
    <property type="protein sequence ID" value="DAD97720.1"/>
    <property type="molecule type" value="Genomic_DNA"/>
</dbReference>
<evidence type="ECO:0000313" key="1">
    <source>
        <dbReference type="EMBL" id="DAD97720.1"/>
    </source>
</evidence>
<proteinExistence type="predicted"/>
<name>A0A8S5NU56_9CAUD</name>
<reference evidence="1" key="1">
    <citation type="journal article" date="2021" name="Proc. Natl. Acad. Sci. U.S.A.">
        <title>A Catalog of Tens of Thousands of Viruses from Human Metagenomes Reveals Hidden Associations with Chronic Diseases.</title>
        <authorList>
            <person name="Tisza M.J."/>
            <person name="Buck C.B."/>
        </authorList>
    </citation>
    <scope>NUCLEOTIDE SEQUENCE</scope>
    <source>
        <strain evidence="1">CtrTt13</strain>
    </source>
</reference>
<sequence>MWVMEITIKKSEIFKEVEKRTSLEGISIPDRFEEIWATEYEGGYLNTYWIGGCTSIVQIFKRYLKEVSYKYDLVDYDSEEVFSLNAEMSSRYSDVLTHSVEGDMKMMIACNVMWGWMQVKQPELASKYENEAKEYAGNLKLKLLYRDSPSSKIGEKKEEDSKDIDTDTGCMSIKGEDSEFIAISSDESLVIKGMDHLKLTQYENCNNSTEQRRNYGGCGKCRPCDR</sequence>
<accession>A0A8S5NU56</accession>